<dbReference type="PROSITE" id="PS51257">
    <property type="entry name" value="PROKAR_LIPOPROTEIN"/>
    <property type="match status" value="1"/>
</dbReference>
<evidence type="ECO:0000259" key="7">
    <source>
        <dbReference type="Pfam" id="PF02608"/>
    </source>
</evidence>
<dbReference type="PANTHER" id="PTHR34296:SF2">
    <property type="entry name" value="ABC TRANSPORTER GUANOSINE-BINDING PROTEIN NUPN"/>
    <property type="match status" value="1"/>
</dbReference>
<dbReference type="CDD" id="cd06354">
    <property type="entry name" value="PBP1_PrnA-like"/>
    <property type="match status" value="1"/>
</dbReference>
<feature type="domain" description="ABC transporter substrate-binding protein PnrA-like" evidence="7">
    <location>
        <begin position="51"/>
        <end position="328"/>
    </location>
</feature>
<keyword evidence="9" id="KW-1185">Reference proteome</keyword>
<name>A0A109IJH9_9ACTN</name>
<evidence type="ECO:0000313" key="9">
    <source>
        <dbReference type="Proteomes" id="UP000198226"/>
    </source>
</evidence>
<protein>
    <submittedName>
        <fullName evidence="8">Nucleoside-binding protein</fullName>
    </submittedName>
</protein>
<evidence type="ECO:0000256" key="6">
    <source>
        <dbReference type="ARBA" id="ARBA00023288"/>
    </source>
</evidence>
<dbReference type="EMBL" id="LT607752">
    <property type="protein sequence ID" value="SCG62591.1"/>
    <property type="molecule type" value="Genomic_DNA"/>
</dbReference>
<dbReference type="InterPro" id="IPR003760">
    <property type="entry name" value="PnrA-like"/>
</dbReference>
<evidence type="ECO:0000256" key="4">
    <source>
        <dbReference type="ARBA" id="ARBA00022729"/>
    </source>
</evidence>
<evidence type="ECO:0000256" key="1">
    <source>
        <dbReference type="ARBA" id="ARBA00004193"/>
    </source>
</evidence>
<dbReference type="InterPro" id="IPR050957">
    <property type="entry name" value="BMP_lipoprotein"/>
</dbReference>
<dbReference type="SUPFAM" id="SSF53822">
    <property type="entry name" value="Periplasmic binding protein-like I"/>
    <property type="match status" value="1"/>
</dbReference>
<dbReference type="InterPro" id="IPR028082">
    <property type="entry name" value="Peripla_BP_I"/>
</dbReference>
<comment type="similarity">
    <text evidence="2">Belongs to the BMP lipoprotein family.</text>
</comment>
<dbReference type="AlphaFoldDB" id="A0A109IJH9"/>
<proteinExistence type="inferred from homology"/>
<dbReference type="OrthoDB" id="9784230at2"/>
<dbReference type="PANTHER" id="PTHR34296">
    <property type="entry name" value="TRANSCRIPTIONAL ACTIVATOR PROTEIN MED"/>
    <property type="match status" value="1"/>
</dbReference>
<evidence type="ECO:0000256" key="3">
    <source>
        <dbReference type="ARBA" id="ARBA00022475"/>
    </source>
</evidence>
<keyword evidence="5" id="KW-0472">Membrane</keyword>
<dbReference type="Proteomes" id="UP000198226">
    <property type="component" value="Chromosome I"/>
</dbReference>
<organism evidence="8 9">
    <name type="scientific">Micromonospora rifamycinica</name>
    <dbReference type="NCBI Taxonomy" id="291594"/>
    <lineage>
        <taxon>Bacteria</taxon>
        <taxon>Bacillati</taxon>
        <taxon>Actinomycetota</taxon>
        <taxon>Actinomycetes</taxon>
        <taxon>Micromonosporales</taxon>
        <taxon>Micromonosporaceae</taxon>
        <taxon>Micromonospora</taxon>
    </lineage>
</organism>
<gene>
    <name evidence="8" type="ORF">GA0070623_2931</name>
</gene>
<dbReference type="GO" id="GO:0005886">
    <property type="term" value="C:plasma membrane"/>
    <property type="evidence" value="ECO:0007669"/>
    <property type="project" value="UniProtKB-SubCell"/>
</dbReference>
<dbReference type="Gene3D" id="3.40.50.2300">
    <property type="match status" value="2"/>
</dbReference>
<evidence type="ECO:0000256" key="5">
    <source>
        <dbReference type="ARBA" id="ARBA00023136"/>
    </source>
</evidence>
<evidence type="ECO:0000256" key="2">
    <source>
        <dbReference type="ARBA" id="ARBA00008610"/>
    </source>
</evidence>
<sequence>MEGDVLRSVRGMRIASAIAAGGLVLGAAACGEAPDDDNNAGGSGDKKYSACMVTDVGGIDDKSFNTSAWKGLEEAKKANDNIDIKYVASKAEADYEVNLTGYVNQKCDFILAVGGLMADATKKIAAANTGQQFGIVDANPGVANVYPMQFDTAQAAFQAGYLAAGMSKSGKVGTYGGLPIPPVTIFMDGFADGVAHYNKTKSKNVQVLGWDKATQKGSFTNDFAKQDEGKKVSDALVAQGADIVMPVAGGAGLGTTSAAKASGGKYSVVWVDVDGCESTPDCAALLTTVVKNIPDAVKDAVLKAAGGEKLAATPGFVGNLANNGVSIAPYHDFDSKVPADLKAEVEKLKADIAAGTITVTSKAQPTK</sequence>
<accession>A0A109IJH9</accession>
<keyword evidence="3" id="KW-1003">Cell membrane</keyword>
<keyword evidence="4" id="KW-0732">Signal</keyword>
<reference evidence="9" key="1">
    <citation type="submission" date="2016-06" db="EMBL/GenBank/DDBJ databases">
        <authorList>
            <person name="Varghese N."/>
            <person name="Submissions Spin"/>
        </authorList>
    </citation>
    <scope>NUCLEOTIDE SEQUENCE [LARGE SCALE GENOMIC DNA]</scope>
    <source>
        <strain evidence="9">DSM 44983</strain>
    </source>
</reference>
<evidence type="ECO:0000313" key="8">
    <source>
        <dbReference type="EMBL" id="SCG62591.1"/>
    </source>
</evidence>
<dbReference type="Pfam" id="PF02608">
    <property type="entry name" value="Bmp"/>
    <property type="match status" value="1"/>
</dbReference>
<keyword evidence="6" id="KW-0449">Lipoprotein</keyword>
<comment type="subcellular location">
    <subcellularLocation>
        <location evidence="1">Cell membrane</location>
        <topology evidence="1">Lipid-anchor</topology>
    </subcellularLocation>
</comment>